<gene>
    <name evidence="1" type="ORF">SARC_16624</name>
</gene>
<name>A0A0L0F3U1_9EUKA</name>
<dbReference type="AlphaFoldDB" id="A0A0L0F3U1"/>
<accession>A0A0L0F3U1</accession>
<dbReference type="RefSeq" id="XP_014144745.1">
    <property type="nucleotide sequence ID" value="XM_014289270.1"/>
</dbReference>
<feature type="non-terminal residue" evidence="1">
    <location>
        <position position="1"/>
    </location>
</feature>
<proteinExistence type="predicted"/>
<feature type="non-terminal residue" evidence="1">
    <location>
        <position position="67"/>
    </location>
</feature>
<keyword evidence="2" id="KW-1185">Reference proteome</keyword>
<evidence type="ECO:0000313" key="1">
    <source>
        <dbReference type="EMBL" id="KNC70843.1"/>
    </source>
</evidence>
<evidence type="ECO:0000313" key="2">
    <source>
        <dbReference type="Proteomes" id="UP000054560"/>
    </source>
</evidence>
<sequence>TVRLPRVPWPLWIWVGCTWFRKQTTASPHACSRNTHSPTLAQTTSLLPLPKAWRIYPGRIARHKQVG</sequence>
<reference evidence="1 2" key="1">
    <citation type="submission" date="2011-02" db="EMBL/GenBank/DDBJ databases">
        <title>The Genome Sequence of Sphaeroforma arctica JP610.</title>
        <authorList>
            <consortium name="The Broad Institute Genome Sequencing Platform"/>
            <person name="Russ C."/>
            <person name="Cuomo C."/>
            <person name="Young S.K."/>
            <person name="Zeng Q."/>
            <person name="Gargeya S."/>
            <person name="Alvarado L."/>
            <person name="Berlin A."/>
            <person name="Chapman S.B."/>
            <person name="Chen Z."/>
            <person name="Freedman E."/>
            <person name="Gellesch M."/>
            <person name="Goldberg J."/>
            <person name="Griggs A."/>
            <person name="Gujja S."/>
            <person name="Heilman E."/>
            <person name="Heiman D."/>
            <person name="Howarth C."/>
            <person name="Mehta T."/>
            <person name="Neiman D."/>
            <person name="Pearson M."/>
            <person name="Roberts A."/>
            <person name="Saif S."/>
            <person name="Shea T."/>
            <person name="Shenoy N."/>
            <person name="Sisk P."/>
            <person name="Stolte C."/>
            <person name="Sykes S."/>
            <person name="White J."/>
            <person name="Yandava C."/>
            <person name="Burger G."/>
            <person name="Gray M.W."/>
            <person name="Holland P.W.H."/>
            <person name="King N."/>
            <person name="Lang F.B.F."/>
            <person name="Roger A.J."/>
            <person name="Ruiz-Trillo I."/>
            <person name="Haas B."/>
            <person name="Nusbaum C."/>
            <person name="Birren B."/>
        </authorList>
    </citation>
    <scope>NUCLEOTIDE SEQUENCE [LARGE SCALE GENOMIC DNA]</scope>
    <source>
        <strain evidence="1 2">JP610</strain>
    </source>
</reference>
<protein>
    <submittedName>
        <fullName evidence="1">Uncharacterized protein</fullName>
    </submittedName>
</protein>
<dbReference type="Proteomes" id="UP000054560">
    <property type="component" value="Unassembled WGS sequence"/>
</dbReference>
<dbReference type="EMBL" id="KQ250133">
    <property type="protein sequence ID" value="KNC70843.1"/>
    <property type="molecule type" value="Genomic_DNA"/>
</dbReference>
<dbReference type="GeneID" id="25917128"/>
<organism evidence="1 2">
    <name type="scientific">Sphaeroforma arctica JP610</name>
    <dbReference type="NCBI Taxonomy" id="667725"/>
    <lineage>
        <taxon>Eukaryota</taxon>
        <taxon>Ichthyosporea</taxon>
        <taxon>Ichthyophonida</taxon>
        <taxon>Sphaeroforma</taxon>
    </lineage>
</organism>